<dbReference type="GO" id="GO:0016491">
    <property type="term" value="F:oxidoreductase activity"/>
    <property type="evidence" value="ECO:0007669"/>
    <property type="project" value="UniProtKB-KW"/>
</dbReference>
<accession>A0A9W4URW0</accession>
<evidence type="ECO:0008006" key="6">
    <source>
        <dbReference type="Google" id="ProtNLM"/>
    </source>
</evidence>
<comment type="similarity">
    <text evidence="1">Belongs to the short-chain dehydrogenases/reductases (SDR) family.</text>
</comment>
<dbReference type="InterPro" id="IPR002347">
    <property type="entry name" value="SDR_fam"/>
</dbReference>
<keyword evidence="2" id="KW-0521">NADP</keyword>
<dbReference type="PRINTS" id="PR00081">
    <property type="entry name" value="GDHRDH"/>
</dbReference>
<evidence type="ECO:0000313" key="5">
    <source>
        <dbReference type="Proteomes" id="UP001152607"/>
    </source>
</evidence>
<keyword evidence="3" id="KW-0560">Oxidoreductase</keyword>
<name>A0A9W4URW0_9PLEO</name>
<dbReference type="InterPro" id="IPR036291">
    <property type="entry name" value="NAD(P)-bd_dom_sf"/>
</dbReference>
<protein>
    <recommendedName>
        <fullName evidence="6">NAD(P)-binding protein</fullName>
    </recommendedName>
</protein>
<evidence type="ECO:0000256" key="3">
    <source>
        <dbReference type="ARBA" id="ARBA00023002"/>
    </source>
</evidence>
<dbReference type="EMBL" id="CAOQHR010000009">
    <property type="protein sequence ID" value="CAI6339223.1"/>
    <property type="molecule type" value="Genomic_DNA"/>
</dbReference>
<dbReference type="PANTHER" id="PTHR24320">
    <property type="entry name" value="RETINOL DEHYDROGENASE"/>
    <property type="match status" value="1"/>
</dbReference>
<dbReference type="Pfam" id="PF00106">
    <property type="entry name" value="adh_short"/>
    <property type="match status" value="1"/>
</dbReference>
<dbReference type="Proteomes" id="UP001152607">
    <property type="component" value="Unassembled WGS sequence"/>
</dbReference>
<evidence type="ECO:0000256" key="1">
    <source>
        <dbReference type="ARBA" id="ARBA00006484"/>
    </source>
</evidence>
<dbReference type="Gene3D" id="3.40.50.720">
    <property type="entry name" value="NAD(P)-binding Rossmann-like Domain"/>
    <property type="match status" value="1"/>
</dbReference>
<reference evidence="4" key="1">
    <citation type="submission" date="2023-01" db="EMBL/GenBank/DDBJ databases">
        <authorList>
            <person name="Van Ghelder C."/>
            <person name="Rancurel C."/>
        </authorList>
    </citation>
    <scope>NUCLEOTIDE SEQUENCE</scope>
    <source>
        <strain evidence="4">CNCM I-4278</strain>
    </source>
</reference>
<keyword evidence="5" id="KW-1185">Reference proteome</keyword>
<dbReference type="AlphaFoldDB" id="A0A9W4URW0"/>
<evidence type="ECO:0000313" key="4">
    <source>
        <dbReference type="EMBL" id="CAI6339223.1"/>
    </source>
</evidence>
<evidence type="ECO:0000256" key="2">
    <source>
        <dbReference type="ARBA" id="ARBA00022857"/>
    </source>
</evidence>
<organism evidence="4 5">
    <name type="scientific">Periconia digitata</name>
    <dbReference type="NCBI Taxonomy" id="1303443"/>
    <lineage>
        <taxon>Eukaryota</taxon>
        <taxon>Fungi</taxon>
        <taxon>Dikarya</taxon>
        <taxon>Ascomycota</taxon>
        <taxon>Pezizomycotina</taxon>
        <taxon>Dothideomycetes</taxon>
        <taxon>Pleosporomycetidae</taxon>
        <taxon>Pleosporales</taxon>
        <taxon>Massarineae</taxon>
        <taxon>Periconiaceae</taxon>
        <taxon>Periconia</taxon>
    </lineage>
</organism>
<comment type="caution">
    <text evidence="4">The sequence shown here is derived from an EMBL/GenBank/DDBJ whole genome shotgun (WGS) entry which is preliminary data.</text>
</comment>
<gene>
    <name evidence="4" type="ORF">PDIGIT_LOCUS12374</name>
</gene>
<dbReference type="SUPFAM" id="SSF51735">
    <property type="entry name" value="NAD(P)-binding Rossmann-fold domains"/>
    <property type="match status" value="1"/>
</dbReference>
<dbReference type="OrthoDB" id="191139at2759"/>
<dbReference type="PANTHER" id="PTHR24320:SF282">
    <property type="entry name" value="WW DOMAIN-CONTAINING OXIDOREDUCTASE"/>
    <property type="match status" value="1"/>
</dbReference>
<sequence>MPFHPDSLPDLTGKVYIVTGGNAGMGYHTVSHLAKHNAHVYMCARSSSKASTALSSLKTTHPTSKITFLQMDLTDLSSVVAAAQRFLSLETSLHGLVNNAGIMAVPYSETNDGHEIQWQTNYLAHWVLTSHLLPVLLKTSQAAGPGGVRIVNVSSSGHLGAPKGGIDFAALEARRGSENGKGGGGEWTRYGQSKLANILHSNTLHRLYGPGSAAARSGEGEVWVSSVHPGLVETGLAGTVEKNTTGLAGMFDVARLFRLFVSAEKGSWTNLYCVAGTDMKKEESGGYREILGRWLEPWWLSGAARDGELAERLEAWTVEVMRREGWVEQ</sequence>
<proteinExistence type="inferred from homology"/>